<sequence length="132" mass="13624">MRLTPLLSLAGLTALTTAAPSTPPMTPRADLSDLTKSPPQSSDTCPTGMKSCGVITFRSGTYVGFGEGTCIQIKGDIDTVYVGHCYCSLWETCTGNGGQDSFVGGMSMCEKPKAPAAFGGKKVRFVSCGGLA</sequence>
<reference evidence="3 4" key="1">
    <citation type="journal article" date="2017" name="Genome Announc.">
        <title>Genome sequence of the saprophytic ascomycete Epicoccum nigrum ICMP 19927 strain isolated from New Zealand.</title>
        <authorList>
            <person name="Fokin M."/>
            <person name="Fleetwood D."/>
            <person name="Weir B.S."/>
            <person name="Villas-Boas S.G."/>
        </authorList>
    </citation>
    <scope>NUCLEOTIDE SEQUENCE [LARGE SCALE GENOMIC DNA]</scope>
    <source>
        <strain evidence="3 4">ICMP 19927</strain>
    </source>
</reference>
<dbReference type="EMBL" id="KZ107840">
    <property type="protein sequence ID" value="OSS51290.1"/>
    <property type="molecule type" value="Genomic_DNA"/>
</dbReference>
<evidence type="ECO:0000313" key="4">
    <source>
        <dbReference type="Proteomes" id="UP000193240"/>
    </source>
</evidence>
<gene>
    <name evidence="3" type="ORF">B5807_03308</name>
</gene>
<evidence type="ECO:0000313" key="3">
    <source>
        <dbReference type="EMBL" id="OSS51290.1"/>
    </source>
</evidence>
<dbReference type="AlphaFoldDB" id="A0A1Y2M5C1"/>
<protein>
    <recommendedName>
        <fullName evidence="5">Cyanovirin-N domain-containing protein</fullName>
    </recommendedName>
</protein>
<feature type="compositionally biased region" description="Polar residues" evidence="1">
    <location>
        <begin position="34"/>
        <end position="45"/>
    </location>
</feature>
<keyword evidence="2" id="KW-0732">Signal</keyword>
<evidence type="ECO:0000256" key="2">
    <source>
        <dbReference type="SAM" id="SignalP"/>
    </source>
</evidence>
<dbReference type="Proteomes" id="UP000193240">
    <property type="component" value="Unassembled WGS sequence"/>
</dbReference>
<dbReference type="InParanoid" id="A0A1Y2M5C1"/>
<feature type="signal peptide" evidence="2">
    <location>
        <begin position="1"/>
        <end position="18"/>
    </location>
</feature>
<name>A0A1Y2M5C1_EPING</name>
<evidence type="ECO:0000256" key="1">
    <source>
        <dbReference type="SAM" id="MobiDB-lite"/>
    </source>
</evidence>
<accession>A0A1Y2M5C1</accession>
<feature type="region of interest" description="Disordered" evidence="1">
    <location>
        <begin position="18"/>
        <end position="47"/>
    </location>
</feature>
<organism evidence="3 4">
    <name type="scientific">Epicoccum nigrum</name>
    <name type="common">Soil fungus</name>
    <name type="synonym">Epicoccum purpurascens</name>
    <dbReference type="NCBI Taxonomy" id="105696"/>
    <lineage>
        <taxon>Eukaryota</taxon>
        <taxon>Fungi</taxon>
        <taxon>Dikarya</taxon>
        <taxon>Ascomycota</taxon>
        <taxon>Pezizomycotina</taxon>
        <taxon>Dothideomycetes</taxon>
        <taxon>Pleosporomycetidae</taxon>
        <taxon>Pleosporales</taxon>
        <taxon>Pleosporineae</taxon>
        <taxon>Didymellaceae</taxon>
        <taxon>Epicoccum</taxon>
    </lineage>
</organism>
<evidence type="ECO:0008006" key="5">
    <source>
        <dbReference type="Google" id="ProtNLM"/>
    </source>
</evidence>
<proteinExistence type="predicted"/>
<keyword evidence="4" id="KW-1185">Reference proteome</keyword>
<feature type="chain" id="PRO_5013299649" description="Cyanovirin-N domain-containing protein" evidence="2">
    <location>
        <begin position="19"/>
        <end position="132"/>
    </location>
</feature>